<dbReference type="GO" id="GO:0003743">
    <property type="term" value="F:translation initiation factor activity"/>
    <property type="evidence" value="ECO:0007669"/>
    <property type="project" value="UniProtKB-KW"/>
</dbReference>
<proteinExistence type="predicted"/>
<evidence type="ECO:0000313" key="4">
    <source>
        <dbReference type="Proteomes" id="UP000255528"/>
    </source>
</evidence>
<feature type="region of interest" description="Disordered" evidence="1">
    <location>
        <begin position="252"/>
        <end position="369"/>
    </location>
</feature>
<dbReference type="InterPro" id="IPR036465">
    <property type="entry name" value="vWFA_dom_sf"/>
</dbReference>
<evidence type="ECO:0000256" key="1">
    <source>
        <dbReference type="SAM" id="MobiDB-lite"/>
    </source>
</evidence>
<name>A0A381KN40_9ENTR</name>
<evidence type="ECO:0000313" key="3">
    <source>
        <dbReference type="EMBL" id="SUY92780.1"/>
    </source>
</evidence>
<feature type="compositionally biased region" description="Low complexity" evidence="1">
    <location>
        <begin position="260"/>
        <end position="359"/>
    </location>
</feature>
<dbReference type="EMBL" id="UIGI01000002">
    <property type="protein sequence ID" value="SUY92780.1"/>
    <property type="molecule type" value="Genomic_DNA"/>
</dbReference>
<reference evidence="3 4" key="1">
    <citation type="submission" date="2018-06" db="EMBL/GenBank/DDBJ databases">
        <authorList>
            <consortium name="Pathogen Informatics"/>
            <person name="Doyle S."/>
        </authorList>
    </citation>
    <scope>NUCLEOTIDE SEQUENCE [LARGE SCALE GENOMIC DNA]</scope>
    <source>
        <strain evidence="3 4">NCTC12119</strain>
    </source>
</reference>
<dbReference type="Gene3D" id="3.40.50.410">
    <property type="entry name" value="von Willebrand factor, type A domain"/>
    <property type="match status" value="1"/>
</dbReference>
<keyword evidence="3" id="KW-0808">Transferase</keyword>
<protein>
    <submittedName>
        <fullName evidence="3">Transcription initiation factor TFIID, subunit TAF12 (Also component of histone acetyltransferase SAGA)</fullName>
    </submittedName>
</protein>
<dbReference type="InterPro" id="IPR002035">
    <property type="entry name" value="VWF_A"/>
</dbReference>
<accession>A0A381KN40</accession>
<gene>
    <name evidence="3" type="ORF">NCTC12119_04809</name>
</gene>
<keyword evidence="3" id="KW-0396">Initiation factor</keyword>
<dbReference type="SMART" id="SM00327">
    <property type="entry name" value="VWA"/>
    <property type="match status" value="1"/>
</dbReference>
<dbReference type="RefSeq" id="WP_147295669.1">
    <property type="nucleotide sequence ID" value="NZ_UIGI01000002.1"/>
</dbReference>
<dbReference type="SUPFAM" id="SSF53300">
    <property type="entry name" value="vWA-like"/>
    <property type="match status" value="1"/>
</dbReference>
<sequence>MTNKLSKSPRQIERLRNIANVISGIPGVEVIISSAVSVPCFNIIDSRVSLPDGDYSDPEFVALCEGYICHEAGHGRYTSKDVWFNSQDAVYESSPGFKGWEKKVPVFDNRADKMKALAKVRRIAGLMNLFDDVQMEKRTGLAYEQAKHRLAVMYAILCQKGFYTTDTTKLDANPVDIIEWYILSKLRTDVLGQEGDKAILDDFFAYSEKLFGPLRTEIDLLLKKAHGVNSTEDASKLAIELFELLNRLKEEANKQKEQQDSQQQDGQQQDGQQQDSQQQDGQQQDGQQQDSQQQDGQQQDGQQQDSQQQDSQQQDGQQQDGQQQDGQQQDSQQQDSQQQDDQQQDGQQQNSQSSNNDNGDSSEKSNFSKSDWVRIADMLEAFVNSDDESKDYHDIVSNMIEQITGLVPSEIKKEFGGDDSNVPDLVIDLPVYNEALRLSHALSGSLSVLQQAEVRVKNKTRDRGVSFDNRRLIQAPMGVRDIFKAQGLSKQRGQIGVVILRDNSASMVYDSRYEHAIKADLALTLALESLSKVHVSNMIFPGHESFYEVIKPFNMTVEETLPAFEYSKKGRWTPTGYALKAAIQILQECQFDRKIILILTDGQPSKDDLYIPSLMEMAAKSGVEVAGVGIKTKRLFGFESKQYVQVDDVKQLTRVVNDLVFNILIN</sequence>
<evidence type="ECO:0000259" key="2">
    <source>
        <dbReference type="PROSITE" id="PS50234"/>
    </source>
</evidence>
<dbReference type="GO" id="GO:0016740">
    <property type="term" value="F:transferase activity"/>
    <property type="evidence" value="ECO:0007669"/>
    <property type="project" value="UniProtKB-KW"/>
</dbReference>
<keyword evidence="3" id="KW-0648">Protein biosynthesis</keyword>
<organism evidence="3 4">
    <name type="scientific">Buttiauxella agrestis</name>
    <dbReference type="NCBI Taxonomy" id="82977"/>
    <lineage>
        <taxon>Bacteria</taxon>
        <taxon>Pseudomonadati</taxon>
        <taxon>Pseudomonadota</taxon>
        <taxon>Gammaproteobacteria</taxon>
        <taxon>Enterobacterales</taxon>
        <taxon>Enterobacteriaceae</taxon>
        <taxon>Buttiauxella</taxon>
    </lineage>
</organism>
<feature type="domain" description="VWFA" evidence="2">
    <location>
        <begin position="496"/>
        <end position="630"/>
    </location>
</feature>
<dbReference type="Proteomes" id="UP000255528">
    <property type="component" value="Unassembled WGS sequence"/>
</dbReference>
<dbReference type="AlphaFoldDB" id="A0A381KN40"/>
<dbReference type="PROSITE" id="PS50234">
    <property type="entry name" value="VWFA"/>
    <property type="match status" value="1"/>
</dbReference>